<name>L7EXQ3_STRT8</name>
<reference evidence="2 3" key="1">
    <citation type="journal article" date="2011" name="Plasmid">
        <title>Streptomyces turgidiscabies Car8 contains a modular pathogenicity island that shares virulence genes with other actinobacterial plant pathogens.</title>
        <authorList>
            <person name="Huguet-Tapia J.C."/>
            <person name="Badger J.H."/>
            <person name="Loria R."/>
            <person name="Pettis G.S."/>
        </authorList>
    </citation>
    <scope>NUCLEOTIDE SEQUENCE [LARGE SCALE GENOMIC DNA]</scope>
    <source>
        <strain evidence="2 3">Car8</strain>
    </source>
</reference>
<feature type="non-terminal residue" evidence="2">
    <location>
        <position position="27"/>
    </location>
</feature>
<sequence length="27" mass="2938">MADQARRSAVAVLESGSPLDRHRRCVG</sequence>
<comment type="caution">
    <text evidence="2">The sequence shown here is derived from an EMBL/GenBank/DDBJ whole genome shotgun (WGS) entry which is preliminary data.</text>
</comment>
<gene>
    <name evidence="2" type="ORF">STRTUCAR8_08492</name>
</gene>
<organism evidence="2 3">
    <name type="scientific">Streptomyces turgidiscabies (strain Car8)</name>
    <dbReference type="NCBI Taxonomy" id="698760"/>
    <lineage>
        <taxon>Bacteria</taxon>
        <taxon>Bacillati</taxon>
        <taxon>Actinomycetota</taxon>
        <taxon>Actinomycetes</taxon>
        <taxon>Kitasatosporales</taxon>
        <taxon>Streptomycetaceae</taxon>
        <taxon>Streptomyces</taxon>
    </lineage>
</organism>
<dbReference type="AlphaFoldDB" id="L7EXQ3"/>
<evidence type="ECO:0000313" key="3">
    <source>
        <dbReference type="Proteomes" id="UP000010931"/>
    </source>
</evidence>
<accession>L7EXQ3</accession>
<feature type="region of interest" description="Disordered" evidence="1">
    <location>
        <begin position="1"/>
        <end position="27"/>
    </location>
</feature>
<dbReference type="Proteomes" id="UP000010931">
    <property type="component" value="Unassembled WGS sequence"/>
</dbReference>
<keyword evidence="3" id="KW-1185">Reference proteome</keyword>
<protein>
    <submittedName>
        <fullName evidence="2">Uncharacterized protein</fullName>
    </submittedName>
</protein>
<proteinExistence type="predicted"/>
<dbReference type="EMBL" id="AEJB01000536">
    <property type="protein sequence ID" value="ELP63155.1"/>
    <property type="molecule type" value="Genomic_DNA"/>
</dbReference>
<evidence type="ECO:0000256" key="1">
    <source>
        <dbReference type="SAM" id="MobiDB-lite"/>
    </source>
</evidence>
<evidence type="ECO:0000313" key="2">
    <source>
        <dbReference type="EMBL" id="ELP63155.1"/>
    </source>
</evidence>